<dbReference type="EMBL" id="JACIJE010000009">
    <property type="protein sequence ID" value="MBB5691014.1"/>
    <property type="molecule type" value="Genomic_DNA"/>
</dbReference>
<comment type="caution">
    <text evidence="3">The sequence shown here is derived from an EMBL/GenBank/DDBJ whole genome shotgun (WGS) entry which is preliminary data.</text>
</comment>
<reference evidence="3 4" key="1">
    <citation type="submission" date="2020-08" db="EMBL/GenBank/DDBJ databases">
        <title>Genomic Encyclopedia of Type Strains, Phase IV (KMG-IV): sequencing the most valuable type-strain genomes for metagenomic binning, comparative biology and taxonomic classification.</title>
        <authorList>
            <person name="Goeker M."/>
        </authorList>
    </citation>
    <scope>NUCLEOTIDE SEQUENCE [LARGE SCALE GENOMIC DNA]</scope>
    <source>
        <strain evidence="3 4">DSM 25895</strain>
    </source>
</reference>
<dbReference type="Proteomes" id="UP000562254">
    <property type="component" value="Unassembled WGS sequence"/>
</dbReference>
<dbReference type="InterPro" id="IPR025641">
    <property type="entry name" value="DUF4340"/>
</dbReference>
<feature type="compositionally biased region" description="Basic and acidic residues" evidence="1">
    <location>
        <begin position="327"/>
        <end position="341"/>
    </location>
</feature>
<sequence>MQRRTLLLLGGAAAVVLGGALLLSPAEQAPPSPAGAALAFPGLAQRLQGAARIEATRHDASLAVERRGETWVLPAKGGYPVRQERVRELLTGLTELRLTEPRTANPEMLDRLGLEDPAREGATSTLLRVLDAQGGVIAELVIGRRRVRTQGNVPESAFVRRPNENQAWLAEGRVPVDTDAQLWLDRDIANIPRDRVRRVAVARTGEAPLVVTRSGDPDGRFGLTEPADAPPAEETALDEIGRAFEFLTFLDVRPEAEIPGEALGETRFELTDNLAILVRPRKDGEAVWITLAAEGDDEAARLNARWRGWAYQVGQWKEKAFAPLLADLRRQEEQPAEETHAEPPAGAEPPAPAAAEGAQGEAPRPQ</sequence>
<proteinExistence type="predicted"/>
<protein>
    <recommendedName>
        <fullName evidence="2">DUF4340 domain-containing protein</fullName>
    </recommendedName>
</protein>
<dbReference type="Pfam" id="PF14238">
    <property type="entry name" value="DUF4340"/>
    <property type="match status" value="1"/>
</dbReference>
<feature type="domain" description="DUF4340" evidence="2">
    <location>
        <begin position="71"/>
        <end position="255"/>
    </location>
</feature>
<organism evidence="3 4">
    <name type="scientific">Neoroseomonas alkaliterrae</name>
    <dbReference type="NCBI Taxonomy" id="1452450"/>
    <lineage>
        <taxon>Bacteria</taxon>
        <taxon>Pseudomonadati</taxon>
        <taxon>Pseudomonadota</taxon>
        <taxon>Alphaproteobacteria</taxon>
        <taxon>Acetobacterales</taxon>
        <taxon>Acetobacteraceae</taxon>
        <taxon>Neoroseomonas</taxon>
    </lineage>
</organism>
<dbReference type="RefSeq" id="WP_184486407.1">
    <property type="nucleotide sequence ID" value="NZ_JAAEDJ010000030.1"/>
</dbReference>
<evidence type="ECO:0000313" key="3">
    <source>
        <dbReference type="EMBL" id="MBB5691014.1"/>
    </source>
</evidence>
<name>A0A840YAW3_9PROT</name>
<evidence type="ECO:0000313" key="4">
    <source>
        <dbReference type="Proteomes" id="UP000562254"/>
    </source>
</evidence>
<feature type="region of interest" description="Disordered" evidence="1">
    <location>
        <begin position="326"/>
        <end position="366"/>
    </location>
</feature>
<gene>
    <name evidence="3" type="ORF">FHS88_003157</name>
</gene>
<feature type="compositionally biased region" description="Low complexity" evidence="1">
    <location>
        <begin position="353"/>
        <end position="366"/>
    </location>
</feature>
<evidence type="ECO:0000256" key="1">
    <source>
        <dbReference type="SAM" id="MobiDB-lite"/>
    </source>
</evidence>
<evidence type="ECO:0000259" key="2">
    <source>
        <dbReference type="Pfam" id="PF14238"/>
    </source>
</evidence>
<keyword evidence="4" id="KW-1185">Reference proteome</keyword>
<accession>A0A840YAW3</accession>
<dbReference type="AlphaFoldDB" id="A0A840YAW3"/>